<evidence type="ECO:0000313" key="2">
    <source>
        <dbReference type="Proteomes" id="UP000005876"/>
    </source>
</evidence>
<organism evidence="1 2">
    <name type="scientific">Paenibacillus terrae (strain HPL-003)</name>
    <dbReference type="NCBI Taxonomy" id="985665"/>
    <lineage>
        <taxon>Bacteria</taxon>
        <taxon>Bacillati</taxon>
        <taxon>Bacillota</taxon>
        <taxon>Bacilli</taxon>
        <taxon>Bacillales</taxon>
        <taxon>Paenibacillaceae</taxon>
        <taxon>Paenibacillus</taxon>
    </lineage>
</organism>
<dbReference type="AlphaFoldDB" id="G7VUM1"/>
<dbReference type="Proteomes" id="UP000005876">
    <property type="component" value="Chromosome"/>
</dbReference>
<proteinExistence type="predicted"/>
<reference evidence="1 2" key="3">
    <citation type="journal article" date="2012" name="J. Bacteriol.">
        <title>Genome Sequence of Paenibacillus terrae HPL-003, a Xylanase-Producing Bacterium Isolated from Soil Found in Forest Residue.</title>
        <authorList>
            <person name="Shin S.H."/>
            <person name="Kim S."/>
            <person name="Kim J.Y."/>
            <person name="Song H.Y."/>
            <person name="Cho S.J."/>
            <person name="Kim D.R."/>
            <person name="Lee K.I."/>
            <person name="Lim H.K."/>
            <person name="Park N.J."/>
            <person name="Hwang I.T."/>
            <person name="Yang K.S."/>
        </authorList>
    </citation>
    <scope>NUCLEOTIDE SEQUENCE [LARGE SCALE GENOMIC DNA]</scope>
    <source>
        <strain evidence="1 2">HPL-003</strain>
    </source>
</reference>
<dbReference type="HOGENOM" id="CLU_3155770_0_0_9"/>
<accession>G7VUM1</accession>
<reference evidence="2" key="1">
    <citation type="submission" date="2011-11" db="EMBL/GenBank/DDBJ databases">
        <title>Complete sequence of Paenibacillus terrae HPL-003.</title>
        <authorList>
            <person name="Shin S.H."/>
            <person name="Kim S."/>
            <person name="Kim J.Y."/>
        </authorList>
    </citation>
    <scope>NUCLEOTIDE SEQUENCE [LARGE SCALE GENOMIC DNA]</scope>
    <source>
        <strain evidence="2">HPL-003</strain>
    </source>
</reference>
<name>G7VUM1_PAETH</name>
<dbReference type="KEGG" id="pta:HPL003_04285"/>
<reference key="2">
    <citation type="submission" date="2011-11" db="EMBL/GenBank/DDBJ databases">
        <authorList>
            <person name="Shin S.H."/>
            <person name="Kim S."/>
            <person name="Kim J.Y."/>
        </authorList>
    </citation>
    <scope>NUCLEOTIDE SEQUENCE</scope>
    <source>
        <strain>HPL-003</strain>
    </source>
</reference>
<sequence>MSCIAVKEAVWVLSSNKSGWVIYEKVLERGKLVRKELPITYGKEKNGL</sequence>
<gene>
    <name evidence="1" type="ordered locus">HPL003_04285</name>
</gene>
<dbReference type="EMBL" id="CP003107">
    <property type="protein sequence ID" value="AET57628.1"/>
    <property type="molecule type" value="Genomic_DNA"/>
</dbReference>
<protein>
    <submittedName>
        <fullName evidence="1">Uncharacterized protein</fullName>
    </submittedName>
</protein>
<evidence type="ECO:0000313" key="1">
    <source>
        <dbReference type="EMBL" id="AET57628.1"/>
    </source>
</evidence>